<evidence type="ECO:0000313" key="3">
    <source>
        <dbReference type="Proteomes" id="UP000655366"/>
    </source>
</evidence>
<keyword evidence="1" id="KW-0472">Membrane</keyword>
<sequence>MARPTKAQRAWQPGMEKKRRSTKVMFASVVLALEAFVAFFATLVVFGLRARDVPQPLVLAAGILLSLILIGSCAFMSRKWGPAVGWILQLLLIATGFLEPMMFIIGVLFALTWWYALRAGIRIDRENAVRDREQAKWEQNHPGEPIN</sequence>
<accession>A0A931CQ18</accession>
<organism evidence="2 3">
    <name type="scientific">Arthrobacter terrae</name>
    <dbReference type="NCBI Taxonomy" id="2935737"/>
    <lineage>
        <taxon>Bacteria</taxon>
        <taxon>Bacillati</taxon>
        <taxon>Actinomycetota</taxon>
        <taxon>Actinomycetes</taxon>
        <taxon>Micrococcales</taxon>
        <taxon>Micrococcaceae</taxon>
        <taxon>Arthrobacter</taxon>
    </lineage>
</organism>
<keyword evidence="3" id="KW-1185">Reference proteome</keyword>
<keyword evidence="1" id="KW-0812">Transmembrane</keyword>
<reference evidence="2 3" key="1">
    <citation type="submission" date="2020-11" db="EMBL/GenBank/DDBJ databases">
        <title>Arthrobacter antarcticus sp. nov., isolated from Antarctic Soil.</title>
        <authorList>
            <person name="Li J."/>
        </authorList>
    </citation>
    <scope>NUCLEOTIDE SEQUENCE [LARGE SCALE GENOMIC DNA]</scope>
    <source>
        <strain evidence="2 3">Z1-20</strain>
    </source>
</reference>
<evidence type="ECO:0000313" key="2">
    <source>
        <dbReference type="EMBL" id="MBG0740942.1"/>
    </source>
</evidence>
<dbReference type="EMBL" id="JADNYM010000023">
    <property type="protein sequence ID" value="MBG0740942.1"/>
    <property type="molecule type" value="Genomic_DNA"/>
</dbReference>
<dbReference type="Pfam" id="PF14017">
    <property type="entry name" value="DUF4233"/>
    <property type="match status" value="1"/>
</dbReference>
<protein>
    <submittedName>
        <fullName evidence="2">DUF4233 domain-containing protein</fullName>
    </submittedName>
</protein>
<name>A0A931CQ18_9MICC</name>
<dbReference type="AlphaFoldDB" id="A0A931CQ18"/>
<evidence type="ECO:0000256" key="1">
    <source>
        <dbReference type="SAM" id="Phobius"/>
    </source>
</evidence>
<proteinExistence type="predicted"/>
<gene>
    <name evidence="2" type="ORF">IV500_16335</name>
</gene>
<comment type="caution">
    <text evidence="2">The sequence shown here is derived from an EMBL/GenBank/DDBJ whole genome shotgun (WGS) entry which is preliminary data.</text>
</comment>
<feature type="transmembrane region" description="Helical" evidence="1">
    <location>
        <begin position="83"/>
        <end position="116"/>
    </location>
</feature>
<feature type="transmembrane region" description="Helical" evidence="1">
    <location>
        <begin position="57"/>
        <end position="77"/>
    </location>
</feature>
<dbReference type="Proteomes" id="UP000655366">
    <property type="component" value="Unassembled WGS sequence"/>
</dbReference>
<feature type="transmembrane region" description="Helical" evidence="1">
    <location>
        <begin position="24"/>
        <end position="45"/>
    </location>
</feature>
<dbReference type="InterPro" id="IPR025327">
    <property type="entry name" value="DUF4233"/>
</dbReference>
<dbReference type="RefSeq" id="WP_196397879.1">
    <property type="nucleotide sequence ID" value="NZ_JADNYM010000023.1"/>
</dbReference>
<keyword evidence="1" id="KW-1133">Transmembrane helix</keyword>